<dbReference type="CDD" id="cd07521">
    <property type="entry name" value="HAD_FCP1-like"/>
    <property type="match status" value="1"/>
</dbReference>
<evidence type="ECO:0000256" key="14">
    <source>
        <dbReference type="ARBA" id="ARBA00023235"/>
    </source>
</evidence>
<feature type="compositionally biased region" description="Acidic residues" evidence="18">
    <location>
        <begin position="1441"/>
        <end position="1458"/>
    </location>
</feature>
<feature type="compositionally biased region" description="Low complexity" evidence="18">
    <location>
        <begin position="1363"/>
        <end position="1375"/>
    </location>
</feature>
<dbReference type="PROSITE" id="PS50969">
    <property type="entry name" value="FCP1"/>
    <property type="match status" value="1"/>
</dbReference>
<dbReference type="FunFam" id="3.40.50.1000:FF:000015">
    <property type="entry name" value="CTD small phosphatase-like protein 2"/>
    <property type="match status" value="1"/>
</dbReference>
<dbReference type="PROSITE" id="PS00177">
    <property type="entry name" value="TOPOISOMERASE_II"/>
    <property type="match status" value="1"/>
</dbReference>
<evidence type="ECO:0000256" key="2">
    <source>
        <dbReference type="ARBA" id="ARBA00001913"/>
    </source>
</evidence>
<feature type="domain" description="Toprim" evidence="19">
    <location>
        <begin position="496"/>
        <end position="615"/>
    </location>
</feature>
<dbReference type="InterPro" id="IPR013759">
    <property type="entry name" value="Topo_IIA_B_C"/>
</dbReference>
<evidence type="ECO:0000259" key="19">
    <source>
        <dbReference type="PROSITE" id="PS50880"/>
    </source>
</evidence>
<dbReference type="Proteomes" id="UP000095280">
    <property type="component" value="Unplaced"/>
</dbReference>
<evidence type="ECO:0000256" key="15">
    <source>
        <dbReference type="ARBA" id="ARBA00037324"/>
    </source>
</evidence>
<feature type="region of interest" description="Disordered" evidence="18">
    <location>
        <begin position="1217"/>
        <end position="1256"/>
    </location>
</feature>
<feature type="domain" description="Topo IIA-type catalytic" evidence="21">
    <location>
        <begin position="773"/>
        <end position="1203"/>
    </location>
</feature>
<evidence type="ECO:0000256" key="10">
    <source>
        <dbReference type="ARBA" id="ARBA00022842"/>
    </source>
</evidence>
<comment type="cofactor">
    <cofactor evidence="3">
        <name>Mg(2+)</name>
        <dbReference type="ChEBI" id="CHEBI:18420"/>
    </cofactor>
</comment>
<feature type="region of interest" description="Disordered" evidence="18">
    <location>
        <begin position="1426"/>
        <end position="1487"/>
    </location>
</feature>
<feature type="active site" description="O-(5'-phospho-DNA)-tyrosine intermediate" evidence="17">
    <location>
        <position position="863"/>
    </location>
</feature>
<keyword evidence="8" id="KW-0378">Hydrolase</keyword>
<dbReference type="GO" id="GO:0000819">
    <property type="term" value="P:sister chromatid segregation"/>
    <property type="evidence" value="ECO:0007669"/>
    <property type="project" value="TreeGrafter"/>
</dbReference>
<dbReference type="Pfam" id="PF00521">
    <property type="entry name" value="DNA_topoisoIV"/>
    <property type="match status" value="1"/>
</dbReference>
<keyword evidence="22" id="KW-1185">Reference proteome</keyword>
<dbReference type="GO" id="GO:0046872">
    <property type="term" value="F:metal ion binding"/>
    <property type="evidence" value="ECO:0007669"/>
    <property type="project" value="UniProtKB-KW"/>
</dbReference>
<dbReference type="Gene3D" id="3.30.565.10">
    <property type="entry name" value="Histidine kinase-like ATPase, C-terminal domain"/>
    <property type="match status" value="1"/>
</dbReference>
<dbReference type="InterPro" id="IPR036412">
    <property type="entry name" value="HAD-like_sf"/>
</dbReference>
<dbReference type="PANTHER" id="PTHR10169:SF38">
    <property type="entry name" value="DNA TOPOISOMERASE 2"/>
    <property type="match status" value="1"/>
</dbReference>
<organism evidence="22 23">
    <name type="scientific">Macrostomum lignano</name>
    <dbReference type="NCBI Taxonomy" id="282301"/>
    <lineage>
        <taxon>Eukaryota</taxon>
        <taxon>Metazoa</taxon>
        <taxon>Spiralia</taxon>
        <taxon>Lophotrochozoa</taxon>
        <taxon>Platyhelminthes</taxon>
        <taxon>Rhabditophora</taxon>
        <taxon>Macrostomorpha</taxon>
        <taxon>Macrostomida</taxon>
        <taxon>Macrostomidae</taxon>
        <taxon>Macrostomum</taxon>
    </lineage>
</organism>
<dbReference type="InterPro" id="IPR031660">
    <property type="entry name" value="TOPRIM_C"/>
</dbReference>
<dbReference type="SUPFAM" id="SSF55874">
    <property type="entry name" value="ATPase domain of HSP90 chaperone/DNA topoisomerase II/histidine kinase"/>
    <property type="match status" value="1"/>
</dbReference>
<comment type="similarity">
    <text evidence="16">Belongs to the CTDSPL2 family.</text>
</comment>
<dbReference type="InterPro" id="IPR003594">
    <property type="entry name" value="HATPase_dom"/>
</dbReference>
<dbReference type="EC" id="5.6.2.2" evidence="5"/>
<keyword evidence="13 17" id="KW-0238">DNA-binding</keyword>
<dbReference type="SUPFAM" id="SSF56784">
    <property type="entry name" value="HAD-like"/>
    <property type="match status" value="1"/>
</dbReference>
<evidence type="ECO:0000256" key="4">
    <source>
        <dbReference type="ARBA" id="ARBA00011080"/>
    </source>
</evidence>
<reference evidence="23" key="1">
    <citation type="submission" date="2016-11" db="UniProtKB">
        <authorList>
            <consortium name="WormBaseParasite"/>
        </authorList>
    </citation>
    <scope>IDENTIFICATION</scope>
</reference>
<comment type="cofactor">
    <cofactor evidence="2">
        <name>Ca(2+)</name>
        <dbReference type="ChEBI" id="CHEBI:29108"/>
    </cofactor>
</comment>
<dbReference type="GO" id="GO:0006265">
    <property type="term" value="P:DNA topological change"/>
    <property type="evidence" value="ECO:0007669"/>
    <property type="project" value="UniProtKB-UniRule"/>
</dbReference>
<dbReference type="Gene3D" id="3.30.1360.40">
    <property type="match status" value="1"/>
</dbReference>
<dbReference type="InterPro" id="IPR011948">
    <property type="entry name" value="Dullard_phosphatase"/>
</dbReference>
<feature type="compositionally biased region" description="Basic residues" evidence="18">
    <location>
        <begin position="1310"/>
        <end position="1319"/>
    </location>
</feature>
<evidence type="ECO:0000256" key="16">
    <source>
        <dbReference type="ARBA" id="ARBA00038355"/>
    </source>
</evidence>
<comment type="function">
    <text evidence="15">Probable phosphatase.</text>
</comment>
<evidence type="ECO:0000256" key="13">
    <source>
        <dbReference type="ARBA" id="ARBA00023125"/>
    </source>
</evidence>
<dbReference type="GO" id="GO:0003918">
    <property type="term" value="F:DNA topoisomerase type II (double strand cut, ATP-hydrolyzing) activity"/>
    <property type="evidence" value="ECO:0007669"/>
    <property type="project" value="UniProtKB-EC"/>
</dbReference>
<evidence type="ECO:0000256" key="18">
    <source>
        <dbReference type="SAM" id="MobiDB-lite"/>
    </source>
</evidence>
<dbReference type="InterPro" id="IPR018522">
    <property type="entry name" value="TopoIIA_CS"/>
</dbReference>
<dbReference type="Gene3D" id="3.40.50.670">
    <property type="match status" value="1"/>
</dbReference>
<evidence type="ECO:0000256" key="1">
    <source>
        <dbReference type="ARBA" id="ARBA00000185"/>
    </source>
</evidence>
<dbReference type="GO" id="GO:0003677">
    <property type="term" value="F:DNA binding"/>
    <property type="evidence" value="ECO:0007669"/>
    <property type="project" value="UniProtKB-UniRule"/>
</dbReference>
<dbReference type="FunFam" id="3.90.199.10:FF:000002">
    <property type="entry name" value="DNA topoisomerase 2"/>
    <property type="match status" value="1"/>
</dbReference>
<dbReference type="SMART" id="SM00577">
    <property type="entry name" value="CPDc"/>
    <property type="match status" value="1"/>
</dbReference>
<dbReference type="FunFam" id="3.40.50.670:FF:000001">
    <property type="entry name" value="DNA topoisomerase 2"/>
    <property type="match status" value="1"/>
</dbReference>
<evidence type="ECO:0000256" key="6">
    <source>
        <dbReference type="ARBA" id="ARBA00022723"/>
    </source>
</evidence>
<evidence type="ECO:0000256" key="3">
    <source>
        <dbReference type="ARBA" id="ARBA00001946"/>
    </source>
</evidence>
<comment type="similarity">
    <text evidence="4">Belongs to the type II topoisomerase family.</text>
</comment>
<keyword evidence="7" id="KW-0547">Nucleotide-binding</keyword>
<feature type="compositionally biased region" description="Basic residues" evidence="18">
    <location>
        <begin position="1390"/>
        <end position="1403"/>
    </location>
</feature>
<feature type="compositionally biased region" description="Low complexity" evidence="18">
    <location>
        <begin position="1459"/>
        <end position="1476"/>
    </location>
</feature>
<dbReference type="PROSITE" id="PS52040">
    <property type="entry name" value="TOPO_IIA"/>
    <property type="match status" value="1"/>
</dbReference>
<comment type="catalytic activity">
    <reaction evidence="1 17">
        <text>ATP-dependent breakage, passage and rejoining of double-stranded DNA.</text>
        <dbReference type="EC" id="5.6.2.2"/>
    </reaction>
</comment>
<dbReference type="InterPro" id="IPR002205">
    <property type="entry name" value="Topo_IIA_dom_A"/>
</dbReference>
<dbReference type="PANTHER" id="PTHR10169">
    <property type="entry name" value="DNA TOPOISOMERASE/GYRASE"/>
    <property type="match status" value="1"/>
</dbReference>
<evidence type="ECO:0000256" key="11">
    <source>
        <dbReference type="ARBA" id="ARBA00022912"/>
    </source>
</evidence>
<dbReference type="PRINTS" id="PR00418">
    <property type="entry name" value="TPI2FAMILY"/>
</dbReference>
<sequence>MISSLLQRYNRTRYYALFGGRASLLRLGCLRTAGYGGRVHNGGCIGNWDSSDDSQLRSVEQVYQPAKQLAWTLRPDSCGDRMSERELCYSPGLYRICDEIIVNAADNWQRDPAGTKDIRIAVDSTTGTVEVWNNGRGVPVAVHPDDPDSRYVPSLLFGRLLTSSNFDDSVKATTGGRNGFGAKLANVFSKEFSVETRSGQTGLEFRQAWRDNMTVAGEPAVQAANGGPDYTRVTFKPDLARFGSTSLDADLVALIQRRAYDLAATCPGVRVYFNDQQVPVRSFRHYCEMYAPPGSLLVSAANQRWLVAACASGGGGVDSNDEIVDANYGFRHVSFVNAIATPAGGRHVELLCDRLLRPLTEAVDASLRNSTALGKRRRRLIEAFPAVKPSQAKRRLTLPASKFGAAAAVPEELIKGGSFVSVLADVGKRGSVGQAVCSSMLAAAADSASNRSREKSLAEASAAASGAKVAAAAAAAAGKLQHANLVASGVGRGNDCVLVLTEGDSAKALAVAGAAAVPGGRDRIGVLALQGKLINAREAAPTALAESRLLQLLCDVVGLRLGKRYETEADLASLHYRRILIMSDQDTDGIHIRGLVLNLLHCFWPELLLSRWDFLRLLVTPIAKATPPADVKADSEELYSMDSLAKWISSKPDWRRWSLKYYKGLGGFTAAEGRRFFVRLFSGQSVRLVRRDVGQGGEQDDAALVLAFGPDADARKAWLAEAAADDHQSDAAPLSSSLAEELNKSSPNAELSCSDFIHRELVQFSLADNRRSIPALMDGLKPSQRKVLYTCFKRRQRQPIRVPQLAGSVAELTAYRHGDGALFNTIVGMAQNFPGSNNINLLVPGGQFGSRLLGGKDAAAARYIYTCLSPLARLIFHPDDDALLNYRMEDGERVEPVSYSPVVPLAVVNGAEGIGTGWNTSIPNHSLADVMANLRHMLREGGTAEPLPMLPAFRGHTGRIVAMPDGRRFVSYGRLLAYANTGIFEITELPVRVWSEPYGCSLASLAESVNNYCSDWRVRFLVKLDPSQLARANRMGLYRYFRLSSRFSTGSMVLADSGDRMCRYQTVSDIMRDYFDHRLDMYRRRLDYQRAELDALVRLLSNQARFALDVAEGRLNLSGFTGRSDTNRRLSAAGFEPDPVRAAAIRNADDFNGGDEFDYLLRMPVWSLTLERRQRLLQDRDEAAGRLRQLAELTPARAWLEDLNALESRAAACAKEETKQLGGGGNGEDGCETEQQSDHRPGHGQAVIRPPAGLMPTVVSPPCDLPRPDQRMLGHARLHRIQTAPARVCGGGGGASFITSAAQQQQQHQQQHRLRRIRRPPPQQVGVSSSPSCAAKAAGTPKRTRTHLHGRLFSPAFEDPTPAAVDAAGNDDNNNSGSRKQQLAAERTTKQRRRGRNPARLLSRRRCLVHHSVDLASLATAANITAPAPADKELPAPDSGESSDDGGSEEEAEEEEIEATAVGANDGAGDGAAPIAEPTQPPVTDENAMACKNPLASSEHEQLLARKYTDPEEYRYCAGTATEDYLDPFSFIRSLPPAPPASPQRIPVLPKKTRRTPRCTLVLDLDETLVHSSVDNFLHGADLTFPVSFEFVEYKVHVKLRPGFHEFLHRVSQLFEVVLFTASIRDYADALLDILDPEKRFIRHRLFREHCVSVQGNYIKDLSILDRDMSATVIVDNSPQAFAYQLSNGIPISSWYTDSEDRELFKLLPFLEFIASQDTDVRTVISQKFRLHERVSAAPALQPLELW</sequence>
<dbReference type="Gene3D" id="3.90.199.10">
    <property type="entry name" value="Topoisomerase II, domain 5"/>
    <property type="match status" value="1"/>
</dbReference>
<dbReference type="Gene3D" id="3.30.1490.30">
    <property type="match status" value="1"/>
</dbReference>
<dbReference type="Pfam" id="PF03031">
    <property type="entry name" value="NIF"/>
    <property type="match status" value="1"/>
</dbReference>
<dbReference type="Gene3D" id="1.10.268.10">
    <property type="entry name" value="Topoisomerase, domain 3"/>
    <property type="match status" value="1"/>
</dbReference>
<dbReference type="InterPro" id="IPR014721">
    <property type="entry name" value="Ribsml_uS5_D2-typ_fold_subgr"/>
</dbReference>
<dbReference type="InterPro" id="IPR006171">
    <property type="entry name" value="TOPRIM_dom"/>
</dbReference>
<dbReference type="InterPro" id="IPR050634">
    <property type="entry name" value="DNA_Topoisomerase_II"/>
</dbReference>
<keyword evidence="14 17" id="KW-0413">Isomerase</keyword>
<evidence type="ECO:0000256" key="12">
    <source>
        <dbReference type="ARBA" id="ARBA00023029"/>
    </source>
</evidence>
<dbReference type="InterPro" id="IPR020568">
    <property type="entry name" value="Ribosomal_Su5_D2-typ_SF"/>
</dbReference>
<accession>A0A1I8I938</accession>
<dbReference type="Pfam" id="PF02518">
    <property type="entry name" value="HATPase_c"/>
    <property type="match status" value="1"/>
</dbReference>
<evidence type="ECO:0000256" key="5">
    <source>
        <dbReference type="ARBA" id="ARBA00012895"/>
    </source>
</evidence>
<dbReference type="PRINTS" id="PR01158">
    <property type="entry name" value="TOPISMRASEII"/>
</dbReference>
<name>A0A1I8I938_9PLAT</name>
<evidence type="ECO:0000259" key="21">
    <source>
        <dbReference type="PROSITE" id="PS52040"/>
    </source>
</evidence>
<evidence type="ECO:0000256" key="17">
    <source>
        <dbReference type="PROSITE-ProRule" id="PRU01384"/>
    </source>
</evidence>
<dbReference type="NCBIfam" id="TIGR02251">
    <property type="entry name" value="HIF-SF_euk"/>
    <property type="match status" value="1"/>
</dbReference>
<dbReference type="SMART" id="SM00434">
    <property type="entry name" value="TOP4c"/>
    <property type="match status" value="1"/>
</dbReference>
<keyword evidence="6" id="KW-0479">Metal-binding</keyword>
<evidence type="ECO:0000259" key="20">
    <source>
        <dbReference type="PROSITE" id="PS50969"/>
    </source>
</evidence>
<dbReference type="Gene3D" id="3.40.50.1000">
    <property type="entry name" value="HAD superfamily/HAD-like"/>
    <property type="match status" value="1"/>
</dbReference>
<dbReference type="WBParaSite" id="maker-uti_cns_0010582-snap-gene-0.3-mRNA-1">
    <property type="protein sequence ID" value="maker-uti_cns_0010582-snap-gene-0.3-mRNA-1"/>
    <property type="gene ID" value="maker-uti_cns_0010582-snap-gene-0.3"/>
</dbReference>
<feature type="domain" description="FCP1 homology" evidence="20">
    <location>
        <begin position="1554"/>
        <end position="1714"/>
    </location>
</feature>
<keyword evidence="9" id="KW-0067">ATP-binding</keyword>
<dbReference type="InterPro" id="IPR001154">
    <property type="entry name" value="TopoII_euk"/>
</dbReference>
<dbReference type="GO" id="GO:0005524">
    <property type="term" value="F:ATP binding"/>
    <property type="evidence" value="ECO:0007669"/>
    <property type="project" value="UniProtKB-KW"/>
</dbReference>
<dbReference type="SUPFAM" id="SSF56719">
    <property type="entry name" value="Type II DNA topoisomerase"/>
    <property type="match status" value="1"/>
</dbReference>
<dbReference type="InterPro" id="IPR013758">
    <property type="entry name" value="Topo_IIA_A/C_ab"/>
</dbReference>
<dbReference type="InterPro" id="IPR013757">
    <property type="entry name" value="Topo_IIA_A_a_sf"/>
</dbReference>
<dbReference type="SUPFAM" id="SSF54211">
    <property type="entry name" value="Ribosomal protein S5 domain 2-like"/>
    <property type="match status" value="1"/>
</dbReference>
<keyword evidence="10" id="KW-0460">Magnesium</keyword>
<dbReference type="InterPro" id="IPR023214">
    <property type="entry name" value="HAD_sf"/>
</dbReference>
<evidence type="ECO:0000256" key="7">
    <source>
        <dbReference type="ARBA" id="ARBA00022741"/>
    </source>
</evidence>
<evidence type="ECO:0000256" key="8">
    <source>
        <dbReference type="ARBA" id="ARBA00022801"/>
    </source>
</evidence>
<keyword evidence="12 17" id="KW-0799">Topoisomerase</keyword>
<dbReference type="InterPro" id="IPR013760">
    <property type="entry name" value="Topo_IIA-like_dom_sf"/>
</dbReference>
<protein>
    <recommendedName>
        <fullName evidence="5">DNA topoisomerase (ATP-hydrolyzing)</fullName>
        <ecNumber evidence="5">5.6.2.2</ecNumber>
    </recommendedName>
</protein>
<evidence type="ECO:0000256" key="9">
    <source>
        <dbReference type="ARBA" id="ARBA00022840"/>
    </source>
</evidence>
<dbReference type="Gene3D" id="3.30.230.10">
    <property type="match status" value="1"/>
</dbReference>
<evidence type="ECO:0000313" key="23">
    <source>
        <dbReference type="WBParaSite" id="maker-uti_cns_0010582-snap-gene-0.3-mRNA-1"/>
    </source>
</evidence>
<dbReference type="GO" id="GO:0000712">
    <property type="term" value="P:resolution of meiotic recombination intermediates"/>
    <property type="evidence" value="ECO:0007669"/>
    <property type="project" value="TreeGrafter"/>
</dbReference>
<dbReference type="GO" id="GO:0004721">
    <property type="term" value="F:phosphoprotein phosphatase activity"/>
    <property type="evidence" value="ECO:0007669"/>
    <property type="project" value="UniProtKB-KW"/>
</dbReference>
<proteinExistence type="inferred from homology"/>
<evidence type="ECO:0000313" key="22">
    <source>
        <dbReference type="Proteomes" id="UP000095280"/>
    </source>
</evidence>
<dbReference type="SMART" id="SM00433">
    <property type="entry name" value="TOP2c"/>
    <property type="match status" value="1"/>
</dbReference>
<dbReference type="PROSITE" id="PS50880">
    <property type="entry name" value="TOPRIM"/>
    <property type="match status" value="1"/>
</dbReference>
<dbReference type="InterPro" id="IPR001241">
    <property type="entry name" value="Topo_IIA"/>
</dbReference>
<dbReference type="InterPro" id="IPR036890">
    <property type="entry name" value="HATPase_C_sf"/>
</dbReference>
<dbReference type="InterPro" id="IPR004274">
    <property type="entry name" value="FCP1_dom"/>
</dbReference>
<feature type="region of interest" description="Disordered" evidence="18">
    <location>
        <begin position="1299"/>
        <end position="1403"/>
    </location>
</feature>
<dbReference type="GO" id="GO:0005634">
    <property type="term" value="C:nucleus"/>
    <property type="evidence" value="ECO:0007669"/>
    <property type="project" value="TreeGrafter"/>
</dbReference>
<keyword evidence="11" id="KW-0904">Protein phosphatase</keyword>
<dbReference type="Pfam" id="PF16898">
    <property type="entry name" value="TOPRIM_C"/>
    <property type="match status" value="1"/>
</dbReference>